<evidence type="ECO:0000256" key="1">
    <source>
        <dbReference type="SAM" id="MobiDB-lite"/>
    </source>
</evidence>
<dbReference type="Proteomes" id="UP000078046">
    <property type="component" value="Unassembled WGS sequence"/>
</dbReference>
<dbReference type="InterPro" id="IPR036388">
    <property type="entry name" value="WH-like_DNA-bd_sf"/>
</dbReference>
<evidence type="ECO:0000313" key="3">
    <source>
        <dbReference type="Proteomes" id="UP000078046"/>
    </source>
</evidence>
<dbReference type="Gene3D" id="3.30.420.10">
    <property type="entry name" value="Ribonuclease H-like superfamily/Ribonuclease H"/>
    <property type="match status" value="1"/>
</dbReference>
<dbReference type="EMBL" id="LWCA01000219">
    <property type="protein sequence ID" value="OAF69858.1"/>
    <property type="molecule type" value="Genomic_DNA"/>
</dbReference>
<evidence type="ECO:0008006" key="4">
    <source>
        <dbReference type="Google" id="ProtNLM"/>
    </source>
</evidence>
<accession>A0A177B6E6</accession>
<dbReference type="AlphaFoldDB" id="A0A177B6E6"/>
<name>A0A177B6E6_9BILA</name>
<gene>
    <name evidence="2" type="ORF">A3Q56_02389</name>
</gene>
<dbReference type="GO" id="GO:0003676">
    <property type="term" value="F:nucleic acid binding"/>
    <property type="evidence" value="ECO:0007669"/>
    <property type="project" value="InterPro"/>
</dbReference>
<comment type="caution">
    <text evidence="2">The sequence shown here is derived from an EMBL/GenBank/DDBJ whole genome shotgun (WGS) entry which is preliminary data.</text>
</comment>
<dbReference type="Gene3D" id="1.10.10.10">
    <property type="entry name" value="Winged helix-like DNA-binding domain superfamily/Winged helix DNA-binding domain"/>
    <property type="match status" value="1"/>
</dbReference>
<dbReference type="InterPro" id="IPR009057">
    <property type="entry name" value="Homeodomain-like_sf"/>
</dbReference>
<dbReference type="OrthoDB" id="4843387at2759"/>
<feature type="region of interest" description="Disordered" evidence="1">
    <location>
        <begin position="1"/>
        <end position="24"/>
    </location>
</feature>
<keyword evidence="3" id="KW-1185">Reference proteome</keyword>
<sequence length="340" mass="39872">MKFMNTAKDNKLKRKNRGRTSESEMEEILMHHSKGISNTYISRILKIPRSTIGTIIKRMKEGKPFLPQGGDRRSLLTEENKKLLQSWVEKDPTATLKELQQKTMELLGVKCSITTIKRSLKTFDYTIKKITIKIEEINGPSTINDRFICADTFKKITSDLNAKQCIFIDLMNFTIELVNKRDGLFTTGADIKTRHIFILASMNKYGIISFKIYEKVINLQNLQHFLLNMKHELVRNEIYDPIFIVSQVVSQKYDGLTKILENEKIKTFYIPRHSLHILYPIEQCFIKWKKYVQCDRVQNENQLNQSMENGFVIITEQDCTEYYNAMLDYLEKCLNKKIIN</sequence>
<evidence type="ECO:0000313" key="2">
    <source>
        <dbReference type="EMBL" id="OAF69858.1"/>
    </source>
</evidence>
<protein>
    <recommendedName>
        <fullName evidence="4">Tc1-like transposase DDE domain-containing protein</fullName>
    </recommendedName>
</protein>
<organism evidence="2 3">
    <name type="scientific">Intoshia linei</name>
    <dbReference type="NCBI Taxonomy" id="1819745"/>
    <lineage>
        <taxon>Eukaryota</taxon>
        <taxon>Metazoa</taxon>
        <taxon>Spiralia</taxon>
        <taxon>Lophotrochozoa</taxon>
        <taxon>Mesozoa</taxon>
        <taxon>Orthonectida</taxon>
        <taxon>Rhopaluridae</taxon>
        <taxon>Intoshia</taxon>
    </lineage>
</organism>
<proteinExistence type="predicted"/>
<reference evidence="2 3" key="1">
    <citation type="submission" date="2016-04" db="EMBL/GenBank/DDBJ databases">
        <title>The genome of Intoshia linei affirms orthonectids as highly simplified spiralians.</title>
        <authorList>
            <person name="Mikhailov K.V."/>
            <person name="Slusarev G.S."/>
            <person name="Nikitin M.A."/>
            <person name="Logacheva M.D."/>
            <person name="Penin A."/>
            <person name="Aleoshin V."/>
            <person name="Panchin Y.V."/>
        </authorList>
    </citation>
    <scope>NUCLEOTIDE SEQUENCE [LARGE SCALE GENOMIC DNA]</scope>
    <source>
        <strain evidence="2">Intl2013</strain>
        <tissue evidence="2">Whole animal</tissue>
    </source>
</reference>
<dbReference type="InterPro" id="IPR036397">
    <property type="entry name" value="RNaseH_sf"/>
</dbReference>
<dbReference type="SUPFAM" id="SSF46689">
    <property type="entry name" value="Homeodomain-like"/>
    <property type="match status" value="1"/>
</dbReference>